<sequence>MVTRRSRKIRGRRMGGSASMTITVFV</sequence>
<evidence type="ECO:0000313" key="1">
    <source>
        <dbReference type="EMBL" id="MBX54186.1"/>
    </source>
</evidence>
<proteinExistence type="predicted"/>
<organism evidence="1">
    <name type="scientific">Rhizophora mucronata</name>
    <name type="common">Asiatic mangrove</name>
    <dbReference type="NCBI Taxonomy" id="61149"/>
    <lineage>
        <taxon>Eukaryota</taxon>
        <taxon>Viridiplantae</taxon>
        <taxon>Streptophyta</taxon>
        <taxon>Embryophyta</taxon>
        <taxon>Tracheophyta</taxon>
        <taxon>Spermatophyta</taxon>
        <taxon>Magnoliopsida</taxon>
        <taxon>eudicotyledons</taxon>
        <taxon>Gunneridae</taxon>
        <taxon>Pentapetalae</taxon>
        <taxon>rosids</taxon>
        <taxon>fabids</taxon>
        <taxon>Malpighiales</taxon>
        <taxon>Rhizophoraceae</taxon>
        <taxon>Rhizophora</taxon>
    </lineage>
</organism>
<accession>A0A2P2PHG8</accession>
<dbReference type="AlphaFoldDB" id="A0A2P2PHG8"/>
<protein>
    <submittedName>
        <fullName evidence="1">Uncharacterized protein</fullName>
    </submittedName>
</protein>
<name>A0A2P2PHG8_RHIMU</name>
<reference evidence="1" key="1">
    <citation type="submission" date="2018-02" db="EMBL/GenBank/DDBJ databases">
        <title>Rhizophora mucronata_Transcriptome.</title>
        <authorList>
            <person name="Meera S.P."/>
            <person name="Sreeshan A."/>
            <person name="Augustine A."/>
        </authorList>
    </citation>
    <scope>NUCLEOTIDE SEQUENCE</scope>
    <source>
        <tissue evidence="1">Leaf</tissue>
    </source>
</reference>
<dbReference type="EMBL" id="GGEC01073702">
    <property type="protein sequence ID" value="MBX54186.1"/>
    <property type="molecule type" value="Transcribed_RNA"/>
</dbReference>